<dbReference type="PROSITE" id="PS51465">
    <property type="entry name" value="KAZAL_2"/>
    <property type="match status" value="1"/>
</dbReference>
<organism evidence="2 3">
    <name type="scientific">Dreissena polymorpha</name>
    <name type="common">Zebra mussel</name>
    <name type="synonym">Mytilus polymorpha</name>
    <dbReference type="NCBI Taxonomy" id="45954"/>
    <lineage>
        <taxon>Eukaryota</taxon>
        <taxon>Metazoa</taxon>
        <taxon>Spiralia</taxon>
        <taxon>Lophotrochozoa</taxon>
        <taxon>Mollusca</taxon>
        <taxon>Bivalvia</taxon>
        <taxon>Autobranchia</taxon>
        <taxon>Heteroconchia</taxon>
        <taxon>Euheterodonta</taxon>
        <taxon>Imparidentia</taxon>
        <taxon>Neoheterodontei</taxon>
        <taxon>Myida</taxon>
        <taxon>Dreissenoidea</taxon>
        <taxon>Dreissenidae</taxon>
        <taxon>Dreissena</taxon>
    </lineage>
</organism>
<dbReference type="AlphaFoldDB" id="A0A9D4HCZ2"/>
<keyword evidence="3" id="KW-1185">Reference proteome</keyword>
<reference evidence="2" key="1">
    <citation type="journal article" date="2019" name="bioRxiv">
        <title>The Genome of the Zebra Mussel, Dreissena polymorpha: A Resource for Invasive Species Research.</title>
        <authorList>
            <person name="McCartney M.A."/>
            <person name="Auch B."/>
            <person name="Kono T."/>
            <person name="Mallez S."/>
            <person name="Zhang Y."/>
            <person name="Obille A."/>
            <person name="Becker A."/>
            <person name="Abrahante J.E."/>
            <person name="Garbe J."/>
            <person name="Badalamenti J.P."/>
            <person name="Herman A."/>
            <person name="Mangelson H."/>
            <person name="Liachko I."/>
            <person name="Sullivan S."/>
            <person name="Sone E.D."/>
            <person name="Koren S."/>
            <person name="Silverstein K.A.T."/>
            <person name="Beckman K.B."/>
            <person name="Gohl D.M."/>
        </authorList>
    </citation>
    <scope>NUCLEOTIDE SEQUENCE</scope>
    <source>
        <strain evidence="2">Duluth1</strain>
        <tissue evidence="2">Whole animal</tissue>
    </source>
</reference>
<sequence length="74" mass="8369">MTYEYSELYIHAHENQGASGANRMRRSEVSGEEHMCICGQIFAPVCGSDGVWYDNKCLMVCNDDSKKGDIWYAP</sequence>
<gene>
    <name evidence="2" type="ORF">DPMN_104366</name>
</gene>
<name>A0A9D4HCZ2_DREPO</name>
<protein>
    <recommendedName>
        <fullName evidence="1">Kazal-like domain-containing protein</fullName>
    </recommendedName>
</protein>
<dbReference type="InterPro" id="IPR002350">
    <property type="entry name" value="Kazal_dom"/>
</dbReference>
<evidence type="ECO:0000313" key="3">
    <source>
        <dbReference type="Proteomes" id="UP000828390"/>
    </source>
</evidence>
<feature type="domain" description="Kazal-like" evidence="1">
    <location>
        <begin position="30"/>
        <end position="74"/>
    </location>
</feature>
<reference evidence="2" key="2">
    <citation type="submission" date="2020-11" db="EMBL/GenBank/DDBJ databases">
        <authorList>
            <person name="McCartney M.A."/>
            <person name="Auch B."/>
            <person name="Kono T."/>
            <person name="Mallez S."/>
            <person name="Becker A."/>
            <person name="Gohl D.M."/>
            <person name="Silverstein K.A.T."/>
            <person name="Koren S."/>
            <person name="Bechman K.B."/>
            <person name="Herman A."/>
            <person name="Abrahante J.E."/>
            <person name="Garbe J."/>
        </authorList>
    </citation>
    <scope>NUCLEOTIDE SEQUENCE</scope>
    <source>
        <strain evidence="2">Duluth1</strain>
        <tissue evidence="2">Whole animal</tissue>
    </source>
</reference>
<dbReference type="Gene3D" id="3.30.60.30">
    <property type="match status" value="1"/>
</dbReference>
<dbReference type="Pfam" id="PF00050">
    <property type="entry name" value="Kazal_1"/>
    <property type="match status" value="1"/>
</dbReference>
<dbReference type="SUPFAM" id="SSF100895">
    <property type="entry name" value="Kazal-type serine protease inhibitors"/>
    <property type="match status" value="1"/>
</dbReference>
<evidence type="ECO:0000259" key="1">
    <source>
        <dbReference type="PROSITE" id="PS51465"/>
    </source>
</evidence>
<dbReference type="PROSITE" id="PS00282">
    <property type="entry name" value="KAZAL_1"/>
    <property type="match status" value="1"/>
</dbReference>
<evidence type="ECO:0000313" key="2">
    <source>
        <dbReference type="EMBL" id="KAH3831104.1"/>
    </source>
</evidence>
<proteinExistence type="predicted"/>
<dbReference type="Proteomes" id="UP000828390">
    <property type="component" value="Unassembled WGS sequence"/>
</dbReference>
<comment type="caution">
    <text evidence="2">The sequence shown here is derived from an EMBL/GenBank/DDBJ whole genome shotgun (WGS) entry which is preliminary data.</text>
</comment>
<dbReference type="EMBL" id="JAIWYP010000004">
    <property type="protein sequence ID" value="KAH3831104.1"/>
    <property type="molecule type" value="Genomic_DNA"/>
</dbReference>
<dbReference type="InterPro" id="IPR036058">
    <property type="entry name" value="Kazal_dom_sf"/>
</dbReference>
<accession>A0A9D4HCZ2</accession>